<evidence type="ECO:0000313" key="4">
    <source>
        <dbReference type="EMBL" id="KAI7794555.1"/>
    </source>
</evidence>
<evidence type="ECO:0000256" key="1">
    <source>
        <dbReference type="SAM" id="Phobius"/>
    </source>
</evidence>
<dbReference type="Proteomes" id="UP001059041">
    <property type="component" value="Linkage Group LG21"/>
</dbReference>
<feature type="domain" description="Ig-like" evidence="3">
    <location>
        <begin position="127"/>
        <end position="213"/>
    </location>
</feature>
<protein>
    <submittedName>
        <fullName evidence="4">T-lymphocyte surface antigen Ly-9-like</fullName>
    </submittedName>
</protein>
<dbReference type="PANTHER" id="PTHR21063">
    <property type="entry name" value="LFA-3"/>
    <property type="match status" value="1"/>
</dbReference>
<dbReference type="InterPro" id="IPR036179">
    <property type="entry name" value="Ig-like_dom_sf"/>
</dbReference>
<dbReference type="SUPFAM" id="SSF48726">
    <property type="entry name" value="Immunoglobulin"/>
    <property type="match status" value="2"/>
</dbReference>
<dbReference type="EMBL" id="JAFHDT010000021">
    <property type="protein sequence ID" value="KAI7794555.1"/>
    <property type="molecule type" value="Genomic_DNA"/>
</dbReference>
<feature type="chain" id="PRO_5040928027" evidence="2">
    <location>
        <begin position="19"/>
        <end position="266"/>
    </location>
</feature>
<accession>A0A9W7TC91</accession>
<dbReference type="Gene3D" id="2.60.40.10">
    <property type="entry name" value="Immunoglobulins"/>
    <property type="match status" value="2"/>
</dbReference>
<proteinExistence type="predicted"/>
<feature type="transmembrane region" description="Helical" evidence="1">
    <location>
        <begin position="235"/>
        <end position="254"/>
    </location>
</feature>
<keyword evidence="2" id="KW-0732">Signal</keyword>
<feature type="signal peptide" evidence="2">
    <location>
        <begin position="1"/>
        <end position="18"/>
    </location>
</feature>
<gene>
    <name evidence="4" type="ORF">IRJ41_015356</name>
</gene>
<reference evidence="4" key="1">
    <citation type="submission" date="2021-02" db="EMBL/GenBank/DDBJ databases">
        <title>Comparative genomics reveals that relaxation of natural selection precedes convergent phenotypic evolution of cavefish.</title>
        <authorList>
            <person name="Peng Z."/>
        </authorList>
    </citation>
    <scope>NUCLEOTIDE SEQUENCE</scope>
    <source>
        <tissue evidence="4">Muscle</tissue>
    </source>
</reference>
<evidence type="ECO:0000313" key="5">
    <source>
        <dbReference type="Proteomes" id="UP001059041"/>
    </source>
</evidence>
<dbReference type="PANTHER" id="PTHR21063:SF4">
    <property type="entry name" value="CD48 ANTIGEN-RELATED"/>
    <property type="match status" value="1"/>
</dbReference>
<sequence>IFSSCVFTVLFISVKVTGDWHEIKTVMEGNVLNLPTRNTETESLEDVMWLFERGDRTFRIAQMYRGFSPFYDESLTDRVQMDQQTGSLSIFNISTSESGLYTASLTINGFVTRKKIKVDVYASVSVPAISNSFATANQTQGTSQEMHEFCSVVCSVKNDRDVFISWYKGDEIVNHGSSSDLSINLSLPLKLHYNETESYSCTAANPVSNKSIRLHTKHLCPHYEDCLQHCGDVEVLIRLILSALVGFATIVFLLEHMCFWSVQGRL</sequence>
<keyword evidence="1" id="KW-0812">Transmembrane</keyword>
<evidence type="ECO:0000256" key="2">
    <source>
        <dbReference type="SAM" id="SignalP"/>
    </source>
</evidence>
<keyword evidence="5" id="KW-1185">Reference proteome</keyword>
<dbReference type="AlphaFoldDB" id="A0A9W7TC91"/>
<feature type="non-terminal residue" evidence="4">
    <location>
        <position position="266"/>
    </location>
</feature>
<dbReference type="InterPro" id="IPR013783">
    <property type="entry name" value="Ig-like_fold"/>
</dbReference>
<keyword evidence="1" id="KW-1133">Transmembrane helix</keyword>
<keyword evidence="1" id="KW-0472">Membrane</keyword>
<name>A0A9W7TC91_TRIRA</name>
<organism evidence="4 5">
    <name type="scientific">Triplophysa rosa</name>
    <name type="common">Cave loach</name>
    <dbReference type="NCBI Taxonomy" id="992332"/>
    <lineage>
        <taxon>Eukaryota</taxon>
        <taxon>Metazoa</taxon>
        <taxon>Chordata</taxon>
        <taxon>Craniata</taxon>
        <taxon>Vertebrata</taxon>
        <taxon>Euteleostomi</taxon>
        <taxon>Actinopterygii</taxon>
        <taxon>Neopterygii</taxon>
        <taxon>Teleostei</taxon>
        <taxon>Ostariophysi</taxon>
        <taxon>Cypriniformes</taxon>
        <taxon>Nemacheilidae</taxon>
        <taxon>Triplophysa</taxon>
    </lineage>
</organism>
<evidence type="ECO:0000259" key="3">
    <source>
        <dbReference type="PROSITE" id="PS50835"/>
    </source>
</evidence>
<dbReference type="InterPro" id="IPR007110">
    <property type="entry name" value="Ig-like_dom"/>
</dbReference>
<dbReference type="PROSITE" id="PS50835">
    <property type="entry name" value="IG_LIKE"/>
    <property type="match status" value="1"/>
</dbReference>
<comment type="caution">
    <text evidence="4">The sequence shown here is derived from an EMBL/GenBank/DDBJ whole genome shotgun (WGS) entry which is preliminary data.</text>
</comment>